<evidence type="ECO:0000313" key="1">
    <source>
        <dbReference type="EMBL" id="WXB15914.1"/>
    </source>
</evidence>
<proteinExistence type="predicted"/>
<dbReference type="SUPFAM" id="SSF46785">
    <property type="entry name" value="Winged helix' DNA-binding domain"/>
    <property type="match status" value="1"/>
</dbReference>
<reference evidence="1 2" key="1">
    <citation type="submission" date="2021-12" db="EMBL/GenBank/DDBJ databases">
        <title>Discovery of the Pendulisporaceae a myxobacterial family with distinct sporulation behavior and unique specialized metabolism.</title>
        <authorList>
            <person name="Garcia R."/>
            <person name="Popoff A."/>
            <person name="Bader C.D."/>
            <person name="Loehr J."/>
            <person name="Walesch S."/>
            <person name="Walt C."/>
            <person name="Boldt J."/>
            <person name="Bunk B."/>
            <person name="Haeckl F.J.F.P.J."/>
            <person name="Gunesch A.P."/>
            <person name="Birkelbach J."/>
            <person name="Nuebel U."/>
            <person name="Pietschmann T."/>
            <person name="Bach T."/>
            <person name="Mueller R."/>
        </authorList>
    </citation>
    <scope>NUCLEOTIDE SEQUENCE [LARGE SCALE GENOMIC DNA]</scope>
    <source>
        <strain evidence="1 2">MSr11954</strain>
    </source>
</reference>
<organism evidence="1 2">
    <name type="scientific">Pendulispora albinea</name>
    <dbReference type="NCBI Taxonomy" id="2741071"/>
    <lineage>
        <taxon>Bacteria</taxon>
        <taxon>Pseudomonadati</taxon>
        <taxon>Myxococcota</taxon>
        <taxon>Myxococcia</taxon>
        <taxon>Myxococcales</taxon>
        <taxon>Sorangiineae</taxon>
        <taxon>Pendulisporaceae</taxon>
        <taxon>Pendulispora</taxon>
    </lineage>
</organism>
<gene>
    <name evidence="1" type="ORF">LZC94_01290</name>
</gene>
<accession>A0ABZ2M280</accession>
<dbReference type="InterPro" id="IPR036390">
    <property type="entry name" value="WH_DNA-bd_sf"/>
</dbReference>
<dbReference type="Gene3D" id="1.10.10.10">
    <property type="entry name" value="Winged helix-like DNA-binding domain superfamily/Winged helix DNA-binding domain"/>
    <property type="match status" value="1"/>
</dbReference>
<protein>
    <submittedName>
        <fullName evidence="1">Transcriptional regulator</fullName>
    </submittedName>
</protein>
<dbReference type="RefSeq" id="WP_394825548.1">
    <property type="nucleotide sequence ID" value="NZ_CP089984.1"/>
</dbReference>
<name>A0ABZ2M280_9BACT</name>
<keyword evidence="2" id="KW-1185">Reference proteome</keyword>
<dbReference type="EMBL" id="CP089984">
    <property type="protein sequence ID" value="WXB15914.1"/>
    <property type="molecule type" value="Genomic_DNA"/>
</dbReference>
<dbReference type="InterPro" id="IPR036388">
    <property type="entry name" value="WH-like_DNA-bd_sf"/>
</dbReference>
<dbReference type="Proteomes" id="UP001370348">
    <property type="component" value="Chromosome"/>
</dbReference>
<sequence length="228" mass="25097">MPARAPKKNLPALRGAGERVLLRLKTRGAARAADISLALGISAEAVRQSLVKLEEEGLVTVTTEPPQGVGRPTQRWSLTAAGHERFPNAHAELTVQLLDSVRTVLGKGALDRLIDARESQMRATYEQALAGAADLNERVARLVELRAREGYMAEYWREDDSFLLVENHCPICVAATVCQGLCRSELHTFRAVLEADVQRVEHIVDGARRCAYRITPGAARSRKIRKKG</sequence>
<evidence type="ECO:0000313" key="2">
    <source>
        <dbReference type="Proteomes" id="UP001370348"/>
    </source>
</evidence>